<dbReference type="RefSeq" id="WP_378284587.1">
    <property type="nucleotide sequence ID" value="NZ_JBHSON010000037.1"/>
</dbReference>
<dbReference type="PANTHER" id="PTHR28004">
    <property type="entry name" value="ZGC:162816-RELATED"/>
    <property type="match status" value="1"/>
</dbReference>
<dbReference type="Gene3D" id="3.20.20.10">
    <property type="entry name" value="Alanine racemase"/>
    <property type="match status" value="1"/>
</dbReference>
<name>A0ABW1A4K7_9ACTN</name>
<protein>
    <submittedName>
        <fullName evidence="2">Amino acid deaminase/aldolase</fullName>
    </submittedName>
</protein>
<dbReference type="InterPro" id="IPR001608">
    <property type="entry name" value="Ala_racemase_N"/>
</dbReference>
<sequence length="394" mass="42297">MNLRERYDAATATLEAPFAAVDLAAFRANAADLVRRAAGTPIRLASKSVRCRALLDEVLAMDGFAGVMAFTLPEALWLSRHGTSDDILVAYPTADRTAIAELAADDRAAATVTLMVDSPAHLDLIEKNAGGRPIRVCVDIDASYRPLGGRLRFGARRSPLRTAADAHAFAEEIVQRPGLRLTGLMAYESQIAGVGDTPPGKPARARAIRAMQHRSRLELAIRRAEIVRAVRELADLEFVNGGGTGSVEKTARERAITEIAAGSGLYQPHLFDHYSNFQGRPAALFALPVVRRPGPGVVTCLGGGYLASGPADPLRLPQPYLPTGLSYDSDEGAGEVQTPLVGATADLLDLGDRVWFRHTKAGELCERFATLHLLEGDRLVRTVPTYRGEGATFL</sequence>
<keyword evidence="3" id="KW-1185">Reference proteome</keyword>
<dbReference type="Proteomes" id="UP001596074">
    <property type="component" value="Unassembled WGS sequence"/>
</dbReference>
<evidence type="ECO:0000259" key="1">
    <source>
        <dbReference type="Pfam" id="PF01168"/>
    </source>
</evidence>
<dbReference type="PANTHER" id="PTHR28004:SF2">
    <property type="entry name" value="D-SERINE DEHYDRATASE"/>
    <property type="match status" value="1"/>
</dbReference>
<dbReference type="EMBL" id="JBHSON010000037">
    <property type="protein sequence ID" value="MFC5748889.1"/>
    <property type="molecule type" value="Genomic_DNA"/>
</dbReference>
<proteinExistence type="predicted"/>
<dbReference type="InterPro" id="IPR051466">
    <property type="entry name" value="D-amino_acid_metab_enzyme"/>
</dbReference>
<dbReference type="CDD" id="cd06813">
    <property type="entry name" value="PLPDE_III_DSD_D-TA_like_2"/>
    <property type="match status" value="1"/>
</dbReference>
<dbReference type="InterPro" id="IPR029066">
    <property type="entry name" value="PLP-binding_barrel"/>
</dbReference>
<organism evidence="2 3">
    <name type="scientific">Actinomadura rugatobispora</name>
    <dbReference type="NCBI Taxonomy" id="1994"/>
    <lineage>
        <taxon>Bacteria</taxon>
        <taxon>Bacillati</taxon>
        <taxon>Actinomycetota</taxon>
        <taxon>Actinomycetes</taxon>
        <taxon>Streptosporangiales</taxon>
        <taxon>Thermomonosporaceae</taxon>
        <taxon>Actinomadura</taxon>
    </lineage>
</organism>
<feature type="domain" description="Alanine racemase N-terminal" evidence="1">
    <location>
        <begin position="21"/>
        <end position="205"/>
    </location>
</feature>
<evidence type="ECO:0000313" key="2">
    <source>
        <dbReference type="EMBL" id="MFC5748889.1"/>
    </source>
</evidence>
<dbReference type="SUPFAM" id="SSF51419">
    <property type="entry name" value="PLP-binding barrel"/>
    <property type="match status" value="1"/>
</dbReference>
<comment type="caution">
    <text evidence="2">The sequence shown here is derived from an EMBL/GenBank/DDBJ whole genome shotgun (WGS) entry which is preliminary data.</text>
</comment>
<evidence type="ECO:0000313" key="3">
    <source>
        <dbReference type="Proteomes" id="UP001596074"/>
    </source>
</evidence>
<gene>
    <name evidence="2" type="ORF">ACFPZN_25010</name>
</gene>
<dbReference type="Pfam" id="PF01168">
    <property type="entry name" value="Ala_racemase_N"/>
    <property type="match status" value="1"/>
</dbReference>
<reference evidence="3" key="1">
    <citation type="journal article" date="2019" name="Int. J. Syst. Evol. Microbiol.">
        <title>The Global Catalogue of Microorganisms (GCM) 10K type strain sequencing project: providing services to taxonomists for standard genome sequencing and annotation.</title>
        <authorList>
            <consortium name="The Broad Institute Genomics Platform"/>
            <consortium name="The Broad Institute Genome Sequencing Center for Infectious Disease"/>
            <person name="Wu L."/>
            <person name="Ma J."/>
        </authorList>
    </citation>
    <scope>NUCLEOTIDE SEQUENCE [LARGE SCALE GENOMIC DNA]</scope>
    <source>
        <strain evidence="3">KCTC 42087</strain>
    </source>
</reference>
<accession>A0ABW1A4K7</accession>